<name>A0A9Q5N157_SANBA</name>
<dbReference type="InterPro" id="IPR036047">
    <property type="entry name" value="F-box-like_dom_sf"/>
</dbReference>
<keyword evidence="3" id="KW-1185">Reference proteome</keyword>
<organism evidence="2 3">
    <name type="scientific">Sanghuangporus baumii</name>
    <name type="common">Phellinus baumii</name>
    <dbReference type="NCBI Taxonomy" id="108892"/>
    <lineage>
        <taxon>Eukaryota</taxon>
        <taxon>Fungi</taxon>
        <taxon>Dikarya</taxon>
        <taxon>Basidiomycota</taxon>
        <taxon>Agaricomycotina</taxon>
        <taxon>Agaricomycetes</taxon>
        <taxon>Hymenochaetales</taxon>
        <taxon>Hymenochaetaceae</taxon>
        <taxon>Sanghuangporus</taxon>
    </lineage>
</organism>
<protein>
    <recommendedName>
        <fullName evidence="4">F-box domain-containing protein</fullName>
    </recommendedName>
</protein>
<accession>A0A9Q5N157</accession>
<evidence type="ECO:0008006" key="4">
    <source>
        <dbReference type="Google" id="ProtNLM"/>
    </source>
</evidence>
<dbReference type="SUPFAM" id="SSF52047">
    <property type="entry name" value="RNI-like"/>
    <property type="match status" value="1"/>
</dbReference>
<feature type="compositionally biased region" description="Polar residues" evidence="1">
    <location>
        <begin position="377"/>
        <end position="387"/>
    </location>
</feature>
<evidence type="ECO:0000313" key="3">
    <source>
        <dbReference type="Proteomes" id="UP000757232"/>
    </source>
</evidence>
<feature type="region of interest" description="Disordered" evidence="1">
    <location>
        <begin position="355"/>
        <end position="493"/>
    </location>
</feature>
<proteinExistence type="predicted"/>
<dbReference type="InterPro" id="IPR032675">
    <property type="entry name" value="LRR_dom_sf"/>
</dbReference>
<dbReference type="OrthoDB" id="3229088at2759"/>
<feature type="compositionally biased region" description="Polar residues" evidence="1">
    <location>
        <begin position="465"/>
        <end position="492"/>
    </location>
</feature>
<dbReference type="Proteomes" id="UP000757232">
    <property type="component" value="Unassembled WGS sequence"/>
</dbReference>
<evidence type="ECO:0000256" key="1">
    <source>
        <dbReference type="SAM" id="MobiDB-lite"/>
    </source>
</evidence>
<dbReference type="AlphaFoldDB" id="A0A9Q5N157"/>
<dbReference type="Gene3D" id="1.20.1280.50">
    <property type="match status" value="1"/>
</dbReference>
<gene>
    <name evidence="2" type="ORF">A7U60_g6970</name>
</gene>
<dbReference type="SUPFAM" id="SSF81383">
    <property type="entry name" value="F-box domain"/>
    <property type="match status" value="1"/>
</dbReference>
<reference evidence="2" key="1">
    <citation type="submission" date="2016-06" db="EMBL/GenBank/DDBJ databases">
        <title>Draft Genome sequence of the fungus Inonotus baumii.</title>
        <authorList>
            <person name="Zhu H."/>
            <person name="Lin W."/>
        </authorList>
    </citation>
    <scope>NUCLEOTIDE SEQUENCE</scope>
    <source>
        <strain evidence="2">821</strain>
    </source>
</reference>
<dbReference type="Gene3D" id="3.80.10.10">
    <property type="entry name" value="Ribonuclease Inhibitor"/>
    <property type="match status" value="1"/>
</dbReference>
<comment type="caution">
    <text evidence="2">The sequence shown here is derived from an EMBL/GenBank/DDBJ whole genome shotgun (WGS) entry which is preliminary data.</text>
</comment>
<sequence length="590" mass="65984">MHANKLSDEVLCNIFLNSEPRTQVIGAPAPISSPITISHVCRRWRKVALSIGELWSFLDITLDPELWKVTMDIFFTWLQRSGRSPLNYSLKCVLGEDDGAQPHLTAEYMVKRLISHQARWENVWLDCSAFVSFDFPGIRLQRMPMLKSLNLDFNFETYKGEVLEAQVNVAHSPYLEELKLSGSYVLEVGRKPIRNMSSMSNLQFYGEHSDDSVKHQCLNLLRVAPNLQLFRGSFIHSAANVISQPLPKEKDVPFTHGLEFLILEHGNPAPYIIDKLTLPFVKSLYYDGYDTIGEGDILLKFVQRSLPPLTYLWISTFELEEDKLIAILRLLPALRDLGLKYMALTTQLFREFTPQMTCDEPHPSTPRVDTPPGVESPSASEDNSASVHVTEDTPGTPACSSAEDAPNVEEELSTSDGNSKALDSSIARDEVLKESGSSSSGEGDREEASVLNATARRAETSSSSDNAPKSFGTSSAPETSGNPSVPDTTSIEIRSRRDASDGVLCPALKSLELDWLFLGDDNVTVIKSICDMAKVRSNLFKSLDTIQFDGEEYGLPYDFNDEEYEKLAKIVEDKKWVRVEGEDAEWVRMH</sequence>
<dbReference type="EMBL" id="LNZH02000205">
    <property type="protein sequence ID" value="OCB86072.1"/>
    <property type="molecule type" value="Genomic_DNA"/>
</dbReference>
<evidence type="ECO:0000313" key="2">
    <source>
        <dbReference type="EMBL" id="OCB86072.1"/>
    </source>
</evidence>